<feature type="repeat" description="TPR" evidence="1">
    <location>
        <begin position="117"/>
        <end position="150"/>
    </location>
</feature>
<proteinExistence type="predicted"/>
<dbReference type="NCBIfam" id="TIGR02795">
    <property type="entry name" value="tol_pal_ybgF"/>
    <property type="match status" value="1"/>
</dbReference>
<keyword evidence="4" id="KW-1185">Reference proteome</keyword>
<name>A0A1E5QA41_9PROT</name>
<gene>
    <name evidence="3" type="ORF">BEN30_05450</name>
</gene>
<dbReference type="PROSITE" id="PS50005">
    <property type="entry name" value="TPR"/>
    <property type="match status" value="1"/>
</dbReference>
<dbReference type="EMBL" id="MCGG01000011">
    <property type="protein sequence ID" value="OEJ68662.1"/>
    <property type="molecule type" value="Genomic_DNA"/>
</dbReference>
<dbReference type="Proteomes" id="UP000095347">
    <property type="component" value="Unassembled WGS sequence"/>
</dbReference>
<sequence length="205" mass="21897">MSASRERGTVDKNGVYTPPKSAISTLGSVSKNKLEQVVEPDGEADSGGAGAGAAASSTPKTLDAATPPAVAGSVLPAGTPRERYQYAFGLMSQARYDEAEAALKEFIGAHGTDPLVGNARYWLGETYYVRNNYMDAAQTFFQAYKTAPDGSKAPDSLLKLGMAMASLDKPEEACATFGKLRKEYTDLKPSIEKALNRETKRLKCQ</sequence>
<evidence type="ECO:0000256" key="1">
    <source>
        <dbReference type="PROSITE-ProRule" id="PRU00339"/>
    </source>
</evidence>
<dbReference type="SUPFAM" id="SSF48452">
    <property type="entry name" value="TPR-like"/>
    <property type="match status" value="1"/>
</dbReference>
<reference evidence="4" key="1">
    <citation type="submission" date="2016-07" db="EMBL/GenBank/DDBJ databases">
        <authorList>
            <person name="Florea S."/>
            <person name="Webb J.S."/>
            <person name="Jaromczyk J."/>
            <person name="Schardl C.L."/>
        </authorList>
    </citation>
    <scope>NUCLEOTIDE SEQUENCE [LARGE SCALE GENOMIC DNA]</scope>
    <source>
        <strain evidence="4">MV-1</strain>
    </source>
</reference>
<feature type="region of interest" description="Disordered" evidence="2">
    <location>
        <begin position="1"/>
        <end position="67"/>
    </location>
</feature>
<comment type="caution">
    <text evidence="3">The sequence shown here is derived from an EMBL/GenBank/DDBJ whole genome shotgun (WGS) entry which is preliminary data.</text>
</comment>
<evidence type="ECO:0000313" key="4">
    <source>
        <dbReference type="Proteomes" id="UP000095347"/>
    </source>
</evidence>
<organism evidence="3 4">
    <name type="scientific">Magnetovibrio blakemorei</name>
    <dbReference type="NCBI Taxonomy" id="28181"/>
    <lineage>
        <taxon>Bacteria</taxon>
        <taxon>Pseudomonadati</taxon>
        <taxon>Pseudomonadota</taxon>
        <taxon>Alphaproteobacteria</taxon>
        <taxon>Rhodospirillales</taxon>
        <taxon>Magnetovibrionaceae</taxon>
        <taxon>Magnetovibrio</taxon>
    </lineage>
</organism>
<dbReference type="STRING" id="28181.BEN30_05450"/>
<dbReference type="InterPro" id="IPR014162">
    <property type="entry name" value="CpoB_C"/>
</dbReference>
<dbReference type="Pfam" id="PF13432">
    <property type="entry name" value="TPR_16"/>
    <property type="match status" value="1"/>
</dbReference>
<feature type="compositionally biased region" description="Basic and acidic residues" evidence="2">
    <location>
        <begin position="1"/>
        <end position="10"/>
    </location>
</feature>
<keyword evidence="1" id="KW-0802">TPR repeat</keyword>
<evidence type="ECO:0000256" key="2">
    <source>
        <dbReference type="SAM" id="MobiDB-lite"/>
    </source>
</evidence>
<dbReference type="Pfam" id="PF13174">
    <property type="entry name" value="TPR_6"/>
    <property type="match status" value="1"/>
</dbReference>
<protein>
    <submittedName>
        <fullName evidence="3">Tol-pal system protein YbgF</fullName>
    </submittedName>
</protein>
<dbReference type="InterPro" id="IPR019734">
    <property type="entry name" value="TPR_rpt"/>
</dbReference>
<dbReference type="AlphaFoldDB" id="A0A1E5QA41"/>
<evidence type="ECO:0000313" key="3">
    <source>
        <dbReference type="EMBL" id="OEJ68662.1"/>
    </source>
</evidence>
<accession>A0A1E5QA41</accession>
<dbReference type="InterPro" id="IPR011990">
    <property type="entry name" value="TPR-like_helical_dom_sf"/>
</dbReference>
<dbReference type="RefSeq" id="WP_069957020.1">
    <property type="nucleotide sequence ID" value="NZ_MCGG01000011.1"/>
</dbReference>
<dbReference type="Gene3D" id="1.25.40.10">
    <property type="entry name" value="Tetratricopeptide repeat domain"/>
    <property type="match status" value="1"/>
</dbReference>
<feature type="compositionally biased region" description="Polar residues" evidence="2">
    <location>
        <begin position="22"/>
        <end position="31"/>
    </location>
</feature>